<gene>
    <name evidence="4" type="ORF">Cflav_PD2336</name>
</gene>
<reference evidence="4 5" key="1">
    <citation type="journal article" date="2011" name="J. Bacteriol.">
        <title>Genome sequence of 'Pedosphaera parvula' Ellin514, an aerobic Verrucomicrobial isolate from pasture soil.</title>
        <authorList>
            <person name="Kant R."/>
            <person name="van Passel M.W."/>
            <person name="Sangwan P."/>
            <person name="Palva A."/>
            <person name="Lucas S."/>
            <person name="Copeland A."/>
            <person name="Lapidus A."/>
            <person name="Glavina Del Rio T."/>
            <person name="Dalin E."/>
            <person name="Tice H."/>
            <person name="Bruce D."/>
            <person name="Goodwin L."/>
            <person name="Pitluck S."/>
            <person name="Chertkov O."/>
            <person name="Larimer F.W."/>
            <person name="Land M.L."/>
            <person name="Hauser L."/>
            <person name="Brettin T.S."/>
            <person name="Detter J.C."/>
            <person name="Han S."/>
            <person name="de Vos W.M."/>
            <person name="Janssen P.H."/>
            <person name="Smidt H."/>
        </authorList>
    </citation>
    <scope>NUCLEOTIDE SEQUENCE [LARGE SCALE GENOMIC DNA]</scope>
    <source>
        <strain evidence="4 5">Ellin514</strain>
    </source>
</reference>
<dbReference type="GO" id="GO:0005886">
    <property type="term" value="C:plasma membrane"/>
    <property type="evidence" value="ECO:0007669"/>
    <property type="project" value="TreeGrafter"/>
</dbReference>
<comment type="caution">
    <text evidence="4">The sequence shown here is derived from an EMBL/GenBank/DDBJ whole genome shotgun (WGS) entry which is preliminary data.</text>
</comment>
<dbReference type="PANTHER" id="PTHR43337:SF1">
    <property type="entry name" value="XANTHINE_URACIL PERMEASE C887.17-RELATED"/>
    <property type="match status" value="1"/>
</dbReference>
<keyword evidence="2" id="KW-0813">Transport</keyword>
<protein>
    <submittedName>
        <fullName evidence="4">Permease-like protein</fullName>
    </submittedName>
</protein>
<evidence type="ECO:0000313" key="4">
    <source>
        <dbReference type="EMBL" id="EEF59492.1"/>
    </source>
</evidence>
<keyword evidence="3" id="KW-0472">Membrane</keyword>
<evidence type="ECO:0000256" key="1">
    <source>
        <dbReference type="ARBA" id="ARBA00004127"/>
    </source>
</evidence>
<dbReference type="Proteomes" id="UP000003688">
    <property type="component" value="Unassembled WGS sequence"/>
</dbReference>
<keyword evidence="3" id="KW-1133">Transmembrane helix</keyword>
<evidence type="ECO:0000256" key="2">
    <source>
        <dbReference type="ARBA" id="ARBA00022448"/>
    </source>
</evidence>
<accession>B9XKZ8</accession>
<dbReference type="AlphaFoldDB" id="B9XKZ8"/>
<proteinExistence type="predicted"/>
<keyword evidence="5" id="KW-1185">Reference proteome</keyword>
<dbReference type="GO" id="GO:0005345">
    <property type="term" value="F:purine nucleobase transmembrane transporter activity"/>
    <property type="evidence" value="ECO:0007669"/>
    <property type="project" value="TreeGrafter"/>
</dbReference>
<keyword evidence="3" id="KW-0812">Transmembrane</keyword>
<dbReference type="InterPro" id="IPR045018">
    <property type="entry name" value="Azg-like"/>
</dbReference>
<feature type="transmembrane region" description="Helical" evidence="3">
    <location>
        <begin position="38"/>
        <end position="59"/>
    </location>
</feature>
<dbReference type="STRING" id="320771.Cflav_PD2336"/>
<evidence type="ECO:0000313" key="5">
    <source>
        <dbReference type="Proteomes" id="UP000003688"/>
    </source>
</evidence>
<dbReference type="PANTHER" id="PTHR43337">
    <property type="entry name" value="XANTHINE/URACIL PERMEASE C887.17-RELATED"/>
    <property type="match status" value="1"/>
</dbReference>
<evidence type="ECO:0000256" key="3">
    <source>
        <dbReference type="SAM" id="Phobius"/>
    </source>
</evidence>
<name>B9XKZ8_PEDPL</name>
<dbReference type="EMBL" id="ABOX02000027">
    <property type="protein sequence ID" value="EEF59492.1"/>
    <property type="molecule type" value="Genomic_DNA"/>
</dbReference>
<feature type="transmembrane region" description="Helical" evidence="3">
    <location>
        <begin position="79"/>
        <end position="105"/>
    </location>
</feature>
<sequence>MERRLNSAAASVEASNWRDIFDHIGKPNHRSNRGIGRLTTFLTMAYIIFVQPAVLSGAAMCQNVRKIDWSDYSESVPSLLIMVGIPLCYSIADGLALGFISYPIIKFFSGRGKEIGAFSFAPVSPSGNPSSLRHKRTVTFFASATLPRVVPRLWDLVASAYSPPLTGHWGRHCSGFWLRVLSFRWWKESGADLRIADI</sequence>
<comment type="subcellular location">
    <subcellularLocation>
        <location evidence="1">Endomembrane system</location>
        <topology evidence="1">Multi-pass membrane protein</topology>
    </subcellularLocation>
</comment>
<organism evidence="4 5">
    <name type="scientific">Pedosphaera parvula (strain Ellin514)</name>
    <dbReference type="NCBI Taxonomy" id="320771"/>
    <lineage>
        <taxon>Bacteria</taxon>
        <taxon>Pseudomonadati</taxon>
        <taxon>Verrucomicrobiota</taxon>
        <taxon>Pedosphaerae</taxon>
        <taxon>Pedosphaerales</taxon>
        <taxon>Pedosphaeraceae</taxon>
        <taxon>Pedosphaera</taxon>
    </lineage>
</organism>
<dbReference type="GO" id="GO:0012505">
    <property type="term" value="C:endomembrane system"/>
    <property type="evidence" value="ECO:0007669"/>
    <property type="project" value="UniProtKB-SubCell"/>
</dbReference>